<feature type="domain" description="RNA polymerase sigma-70 region 2" evidence="5">
    <location>
        <begin position="24"/>
        <end position="89"/>
    </location>
</feature>
<sequence>MKKQTEDLVKRAKRHESEAFTELMQLYMTDMYKVAYAILMNDEDVADAIGDTILICWEKMNQLVKIQYFKTWMTRILINKCYDIRKKNQNIICLDEYEEPAACDEYNLELKEALAALDEKYRIIMILFYSEGYRIREISDILKIPESTVKTRLQRGREKLEVYYKEK</sequence>
<dbReference type="Proteomes" id="UP000285820">
    <property type="component" value="Unassembled WGS sequence"/>
</dbReference>
<comment type="caution">
    <text evidence="7">The sequence shown here is derived from an EMBL/GenBank/DDBJ whole genome shotgun (WGS) entry which is preliminary data.</text>
</comment>
<comment type="similarity">
    <text evidence="1">Belongs to the sigma-70 factor family. ECF subfamily.</text>
</comment>
<dbReference type="GO" id="GO:0006352">
    <property type="term" value="P:DNA-templated transcription initiation"/>
    <property type="evidence" value="ECO:0007669"/>
    <property type="project" value="InterPro"/>
</dbReference>
<name>A0A3R5YLC4_9FIRM</name>
<dbReference type="InterPro" id="IPR039425">
    <property type="entry name" value="RNA_pol_sigma-70-like"/>
</dbReference>
<dbReference type="SUPFAM" id="SSF88946">
    <property type="entry name" value="Sigma2 domain of RNA polymerase sigma factors"/>
    <property type="match status" value="1"/>
</dbReference>
<dbReference type="InterPro" id="IPR013324">
    <property type="entry name" value="RNA_pol_sigma_r3/r4-like"/>
</dbReference>
<evidence type="ECO:0000259" key="6">
    <source>
        <dbReference type="Pfam" id="PF08281"/>
    </source>
</evidence>
<dbReference type="InterPro" id="IPR014284">
    <property type="entry name" value="RNA_pol_sigma-70_dom"/>
</dbReference>
<dbReference type="Gene3D" id="1.10.10.10">
    <property type="entry name" value="Winged helix-like DNA-binding domain superfamily/Winged helix DNA-binding domain"/>
    <property type="match status" value="1"/>
</dbReference>
<organism evidence="7 8">
    <name type="scientific">Roseburia inulinivorans</name>
    <dbReference type="NCBI Taxonomy" id="360807"/>
    <lineage>
        <taxon>Bacteria</taxon>
        <taxon>Bacillati</taxon>
        <taxon>Bacillota</taxon>
        <taxon>Clostridia</taxon>
        <taxon>Lachnospirales</taxon>
        <taxon>Lachnospiraceae</taxon>
        <taxon>Roseburia</taxon>
    </lineage>
</organism>
<proteinExistence type="inferred from homology"/>
<evidence type="ECO:0000313" key="8">
    <source>
        <dbReference type="Proteomes" id="UP000285820"/>
    </source>
</evidence>
<dbReference type="InterPro" id="IPR007627">
    <property type="entry name" value="RNA_pol_sigma70_r2"/>
</dbReference>
<dbReference type="CDD" id="cd06171">
    <property type="entry name" value="Sigma70_r4"/>
    <property type="match status" value="1"/>
</dbReference>
<protein>
    <submittedName>
        <fullName evidence="7">RNA polymerase subunit sigma-70</fullName>
    </submittedName>
</protein>
<dbReference type="PANTHER" id="PTHR43133:SF51">
    <property type="entry name" value="RNA POLYMERASE SIGMA FACTOR"/>
    <property type="match status" value="1"/>
</dbReference>
<dbReference type="InterPro" id="IPR013325">
    <property type="entry name" value="RNA_pol_sigma_r2"/>
</dbReference>
<gene>
    <name evidence="7" type="ORF">DWY29_02065</name>
</gene>
<dbReference type="EMBL" id="QRUN01000002">
    <property type="protein sequence ID" value="RGR70710.1"/>
    <property type="molecule type" value="Genomic_DNA"/>
</dbReference>
<evidence type="ECO:0000256" key="2">
    <source>
        <dbReference type="ARBA" id="ARBA00023015"/>
    </source>
</evidence>
<dbReference type="GO" id="GO:0003677">
    <property type="term" value="F:DNA binding"/>
    <property type="evidence" value="ECO:0007669"/>
    <property type="project" value="InterPro"/>
</dbReference>
<dbReference type="InterPro" id="IPR013249">
    <property type="entry name" value="RNA_pol_sigma70_r4_t2"/>
</dbReference>
<evidence type="ECO:0000259" key="5">
    <source>
        <dbReference type="Pfam" id="PF04542"/>
    </source>
</evidence>
<evidence type="ECO:0000256" key="4">
    <source>
        <dbReference type="ARBA" id="ARBA00023163"/>
    </source>
</evidence>
<dbReference type="InterPro" id="IPR036388">
    <property type="entry name" value="WH-like_DNA-bd_sf"/>
</dbReference>
<keyword evidence="3" id="KW-0731">Sigma factor</keyword>
<dbReference type="RefSeq" id="WP_118125109.1">
    <property type="nucleotide sequence ID" value="NZ_QRUN01000002.1"/>
</dbReference>
<keyword evidence="2" id="KW-0805">Transcription regulation</keyword>
<dbReference type="GO" id="GO:0016987">
    <property type="term" value="F:sigma factor activity"/>
    <property type="evidence" value="ECO:0007669"/>
    <property type="project" value="UniProtKB-KW"/>
</dbReference>
<evidence type="ECO:0000313" key="7">
    <source>
        <dbReference type="EMBL" id="RGR70710.1"/>
    </source>
</evidence>
<evidence type="ECO:0000256" key="1">
    <source>
        <dbReference type="ARBA" id="ARBA00010641"/>
    </source>
</evidence>
<accession>A0A3R5YLC4</accession>
<reference evidence="7 8" key="1">
    <citation type="submission" date="2018-08" db="EMBL/GenBank/DDBJ databases">
        <title>A genome reference for cultivated species of the human gut microbiota.</title>
        <authorList>
            <person name="Zou Y."/>
            <person name="Xue W."/>
            <person name="Luo G."/>
        </authorList>
    </citation>
    <scope>NUCLEOTIDE SEQUENCE [LARGE SCALE GENOMIC DNA]</scope>
    <source>
        <strain evidence="7 8">AF24-4</strain>
    </source>
</reference>
<dbReference type="PANTHER" id="PTHR43133">
    <property type="entry name" value="RNA POLYMERASE ECF-TYPE SIGMA FACTO"/>
    <property type="match status" value="1"/>
</dbReference>
<evidence type="ECO:0000256" key="3">
    <source>
        <dbReference type="ARBA" id="ARBA00023082"/>
    </source>
</evidence>
<dbReference type="Pfam" id="PF08281">
    <property type="entry name" value="Sigma70_r4_2"/>
    <property type="match status" value="1"/>
</dbReference>
<feature type="domain" description="RNA polymerase sigma factor 70 region 4 type 2" evidence="6">
    <location>
        <begin position="109"/>
        <end position="160"/>
    </location>
</feature>
<dbReference type="SUPFAM" id="SSF88659">
    <property type="entry name" value="Sigma3 and sigma4 domains of RNA polymerase sigma factors"/>
    <property type="match status" value="1"/>
</dbReference>
<dbReference type="Pfam" id="PF04542">
    <property type="entry name" value="Sigma70_r2"/>
    <property type="match status" value="1"/>
</dbReference>
<dbReference type="NCBIfam" id="TIGR02937">
    <property type="entry name" value="sigma70-ECF"/>
    <property type="match status" value="1"/>
</dbReference>
<dbReference type="Gene3D" id="1.10.1740.10">
    <property type="match status" value="1"/>
</dbReference>
<dbReference type="AlphaFoldDB" id="A0A3R5YLC4"/>
<keyword evidence="4" id="KW-0804">Transcription</keyword>